<feature type="compositionally biased region" description="Polar residues" evidence="1">
    <location>
        <begin position="207"/>
        <end position="217"/>
    </location>
</feature>
<feature type="compositionally biased region" description="Low complexity" evidence="1">
    <location>
        <begin position="188"/>
        <end position="199"/>
    </location>
</feature>
<feature type="compositionally biased region" description="Acidic residues" evidence="1">
    <location>
        <begin position="148"/>
        <end position="157"/>
    </location>
</feature>
<proteinExistence type="predicted"/>
<accession>A0A024G1U0</accession>
<comment type="caution">
    <text evidence="3">The sequence shown here is derived from an EMBL/GenBank/DDBJ whole genome shotgun (WGS) entry which is preliminary data.</text>
</comment>
<dbReference type="AlphaFoldDB" id="A0A024G1U0"/>
<organism evidence="3 4">
    <name type="scientific">Albugo candida</name>
    <dbReference type="NCBI Taxonomy" id="65357"/>
    <lineage>
        <taxon>Eukaryota</taxon>
        <taxon>Sar</taxon>
        <taxon>Stramenopiles</taxon>
        <taxon>Oomycota</taxon>
        <taxon>Peronosporomycetes</taxon>
        <taxon>Albuginales</taxon>
        <taxon>Albuginaceae</taxon>
        <taxon>Albugo</taxon>
    </lineage>
</organism>
<feature type="transmembrane region" description="Helical" evidence="2">
    <location>
        <begin position="257"/>
        <end position="280"/>
    </location>
</feature>
<gene>
    <name evidence="3" type="ORF">BN9_014090</name>
</gene>
<evidence type="ECO:0000313" key="4">
    <source>
        <dbReference type="Proteomes" id="UP000053237"/>
    </source>
</evidence>
<feature type="region of interest" description="Disordered" evidence="1">
    <location>
        <begin position="297"/>
        <end position="316"/>
    </location>
</feature>
<dbReference type="InParanoid" id="A0A024G1U0"/>
<keyword evidence="2" id="KW-0472">Membrane</keyword>
<feature type="region of interest" description="Disordered" evidence="1">
    <location>
        <begin position="1"/>
        <end position="250"/>
    </location>
</feature>
<sequence length="463" mass="49026">MGPAASTQSQPNPIEKTGEPPDGSHEIRSSIPVDDDKNKGIAPPHKRTTPSPPLPRPGFGPPPSPHNTAPSGKPVPKRADPAPRPLIPPGPSHVHKPEPIFQTDVPSQNTFSPPSTSIVPVSGPPSTETPIIEAAPQQIGSEDKQYADEVDPPEQYEEASPTADHNYVQGSNQKHQSPQTIPNDDMSSESAVDSDTSSTGWSAAPPHSTSRSNPQEKPNSDLDLDSNSTSNSTLESNSDADQNSDSKSGTSISGTAIIIQVVCIVVFLGLLIGLLVLLILRYSKKKERDSLVSIHDGNVSASKNTQPTQSSGISGRQTSDIMSFEAATNQYNHLHSTRSNVDKYAIPIPNFASMQPCYPTIPSLSRDSGYGPQRDSCIWTSAVEPRNDHSICTATPSFVSPRGSVGDLSLFAPTVTSSCAPASTMKRGRLSPMTMSKFAGCTQGSGISACVDSKFSDPRPPAK</sequence>
<name>A0A024G1U0_9STRA</name>
<evidence type="ECO:0000256" key="1">
    <source>
        <dbReference type="SAM" id="MobiDB-lite"/>
    </source>
</evidence>
<feature type="compositionally biased region" description="Pro residues" evidence="1">
    <location>
        <begin position="50"/>
        <end position="65"/>
    </location>
</feature>
<reference evidence="3 4" key="1">
    <citation type="submission" date="2012-05" db="EMBL/GenBank/DDBJ databases">
        <title>Recombination and specialization in a pathogen metapopulation.</title>
        <authorList>
            <person name="Gardiner A."/>
            <person name="Kemen E."/>
            <person name="Schultz-Larsen T."/>
            <person name="MacLean D."/>
            <person name="Van Oosterhout C."/>
            <person name="Jones J.D.G."/>
        </authorList>
    </citation>
    <scope>NUCLEOTIDE SEQUENCE [LARGE SCALE GENOMIC DNA]</scope>
    <source>
        <strain evidence="3 4">Ac Nc2</strain>
    </source>
</reference>
<feature type="compositionally biased region" description="Pro residues" evidence="1">
    <location>
        <begin position="82"/>
        <end position="91"/>
    </location>
</feature>
<feature type="compositionally biased region" description="Polar residues" evidence="1">
    <location>
        <begin position="168"/>
        <end position="182"/>
    </location>
</feature>
<dbReference type="Proteomes" id="UP000053237">
    <property type="component" value="Unassembled WGS sequence"/>
</dbReference>
<feature type="compositionally biased region" description="Polar residues" evidence="1">
    <location>
        <begin position="1"/>
        <end position="12"/>
    </location>
</feature>
<feature type="compositionally biased region" description="Low complexity" evidence="1">
    <location>
        <begin position="225"/>
        <end position="239"/>
    </location>
</feature>
<feature type="compositionally biased region" description="Polar residues" evidence="1">
    <location>
        <begin position="104"/>
        <end position="129"/>
    </location>
</feature>
<evidence type="ECO:0000313" key="3">
    <source>
        <dbReference type="EMBL" id="CCI40625.1"/>
    </source>
</evidence>
<feature type="compositionally biased region" description="Polar residues" evidence="1">
    <location>
        <begin position="299"/>
        <end position="316"/>
    </location>
</feature>
<keyword evidence="2" id="KW-1133">Transmembrane helix</keyword>
<feature type="compositionally biased region" description="Basic and acidic residues" evidence="1">
    <location>
        <begin position="16"/>
        <end position="39"/>
    </location>
</feature>
<keyword evidence="2" id="KW-0812">Transmembrane</keyword>
<evidence type="ECO:0000256" key="2">
    <source>
        <dbReference type="SAM" id="Phobius"/>
    </source>
</evidence>
<keyword evidence="4" id="KW-1185">Reference proteome</keyword>
<dbReference type="EMBL" id="CAIX01000010">
    <property type="protein sequence ID" value="CCI40625.1"/>
    <property type="molecule type" value="Genomic_DNA"/>
</dbReference>
<protein>
    <submittedName>
        <fullName evidence="3">Uncharacterized protein</fullName>
    </submittedName>
</protein>